<comment type="caution">
    <text evidence="1">The sequence shown here is derived from an EMBL/GenBank/DDBJ whole genome shotgun (WGS) entry which is preliminary data.</text>
</comment>
<evidence type="ECO:0000313" key="2">
    <source>
        <dbReference type="Proteomes" id="UP001066276"/>
    </source>
</evidence>
<proteinExistence type="predicted"/>
<protein>
    <submittedName>
        <fullName evidence="1">Uncharacterized protein</fullName>
    </submittedName>
</protein>
<dbReference type="Proteomes" id="UP001066276">
    <property type="component" value="Chromosome 2_1"/>
</dbReference>
<dbReference type="AlphaFoldDB" id="A0AAV7VS24"/>
<dbReference type="EMBL" id="JANPWB010000003">
    <property type="protein sequence ID" value="KAJ1203457.1"/>
    <property type="molecule type" value="Genomic_DNA"/>
</dbReference>
<gene>
    <name evidence="1" type="ORF">NDU88_007243</name>
</gene>
<keyword evidence="2" id="KW-1185">Reference proteome</keyword>
<accession>A0AAV7VS24</accession>
<sequence>MALAACSSPVSSLQQQYWTEHDLWGRGSSLPRASPGLSLFQEFAALRRKQGTARLPLRCALHSSRATSLRLTQFERCRPRVAGELLLPVGGRVTRVSSRVTSTGRTADEAARTLQGRDPLCAQPLLAPVHTCVGRPLRVADISPPPSLSLVGVTFGSPPHPQFCYVLGLKYAEYKLACSLGCGDK</sequence>
<organism evidence="1 2">
    <name type="scientific">Pleurodeles waltl</name>
    <name type="common">Iberian ribbed newt</name>
    <dbReference type="NCBI Taxonomy" id="8319"/>
    <lineage>
        <taxon>Eukaryota</taxon>
        <taxon>Metazoa</taxon>
        <taxon>Chordata</taxon>
        <taxon>Craniata</taxon>
        <taxon>Vertebrata</taxon>
        <taxon>Euteleostomi</taxon>
        <taxon>Amphibia</taxon>
        <taxon>Batrachia</taxon>
        <taxon>Caudata</taxon>
        <taxon>Salamandroidea</taxon>
        <taxon>Salamandridae</taxon>
        <taxon>Pleurodelinae</taxon>
        <taxon>Pleurodeles</taxon>
    </lineage>
</organism>
<name>A0AAV7VS24_PLEWA</name>
<evidence type="ECO:0000313" key="1">
    <source>
        <dbReference type="EMBL" id="KAJ1203457.1"/>
    </source>
</evidence>
<reference evidence="1" key="1">
    <citation type="journal article" date="2022" name="bioRxiv">
        <title>Sequencing and chromosome-scale assembly of the giantPleurodeles waltlgenome.</title>
        <authorList>
            <person name="Brown T."/>
            <person name="Elewa A."/>
            <person name="Iarovenko S."/>
            <person name="Subramanian E."/>
            <person name="Araus A.J."/>
            <person name="Petzold A."/>
            <person name="Susuki M."/>
            <person name="Suzuki K.-i.T."/>
            <person name="Hayashi T."/>
            <person name="Toyoda A."/>
            <person name="Oliveira C."/>
            <person name="Osipova E."/>
            <person name="Leigh N.D."/>
            <person name="Simon A."/>
            <person name="Yun M.H."/>
        </authorList>
    </citation>
    <scope>NUCLEOTIDE SEQUENCE</scope>
    <source>
        <strain evidence="1">20211129_DDA</strain>
        <tissue evidence="1">Liver</tissue>
    </source>
</reference>